<dbReference type="InterPro" id="IPR002523">
    <property type="entry name" value="MgTranspt_CorA/ZnTranspt_ZntB"/>
</dbReference>
<evidence type="ECO:0000313" key="6">
    <source>
        <dbReference type="EMBL" id="WVX80850.1"/>
    </source>
</evidence>
<organism evidence="6 7">
    <name type="scientific">Niallia oryzisoli</name>
    <dbReference type="NCBI Taxonomy" id="1737571"/>
    <lineage>
        <taxon>Bacteria</taxon>
        <taxon>Bacillati</taxon>
        <taxon>Bacillota</taxon>
        <taxon>Bacilli</taxon>
        <taxon>Bacillales</taxon>
        <taxon>Bacillaceae</taxon>
        <taxon>Niallia</taxon>
    </lineage>
</organism>
<keyword evidence="7" id="KW-1185">Reference proteome</keyword>
<feature type="transmembrane region" description="Helical" evidence="5">
    <location>
        <begin position="407"/>
        <end position="427"/>
    </location>
</feature>
<accession>A0ABZ2CAT3</accession>
<dbReference type="SUPFAM" id="SSF144083">
    <property type="entry name" value="Magnesium transport protein CorA, transmembrane region"/>
    <property type="match status" value="1"/>
</dbReference>
<evidence type="ECO:0000256" key="4">
    <source>
        <dbReference type="ARBA" id="ARBA00023136"/>
    </source>
</evidence>
<comment type="subcellular location">
    <subcellularLocation>
        <location evidence="1">Membrane</location>
        <topology evidence="1">Multi-pass membrane protein</topology>
    </subcellularLocation>
</comment>
<dbReference type="RefSeq" id="WP_338449781.1">
    <property type="nucleotide sequence ID" value="NZ_CP137640.1"/>
</dbReference>
<dbReference type="Pfam" id="PF01544">
    <property type="entry name" value="CorA"/>
    <property type="match status" value="1"/>
</dbReference>
<evidence type="ECO:0000256" key="1">
    <source>
        <dbReference type="ARBA" id="ARBA00004141"/>
    </source>
</evidence>
<evidence type="ECO:0000256" key="5">
    <source>
        <dbReference type="SAM" id="Phobius"/>
    </source>
</evidence>
<keyword evidence="4 5" id="KW-0472">Membrane</keyword>
<evidence type="ECO:0000256" key="2">
    <source>
        <dbReference type="ARBA" id="ARBA00022692"/>
    </source>
</evidence>
<feature type="transmembrane region" description="Helical" evidence="5">
    <location>
        <begin position="439"/>
        <end position="458"/>
    </location>
</feature>
<dbReference type="Proteomes" id="UP001357223">
    <property type="component" value="Chromosome"/>
</dbReference>
<keyword evidence="3 5" id="KW-1133">Transmembrane helix</keyword>
<keyword evidence="2 5" id="KW-0812">Transmembrane</keyword>
<evidence type="ECO:0000313" key="7">
    <source>
        <dbReference type="Proteomes" id="UP001357223"/>
    </source>
</evidence>
<dbReference type="InterPro" id="IPR045863">
    <property type="entry name" value="CorA_TM1_TM2"/>
</dbReference>
<protein>
    <submittedName>
        <fullName evidence="6">CorA family divalent cation transporter</fullName>
    </submittedName>
</protein>
<evidence type="ECO:0000256" key="3">
    <source>
        <dbReference type="ARBA" id="ARBA00022989"/>
    </source>
</evidence>
<name>A0ABZ2CAT3_9BACI</name>
<proteinExistence type="predicted"/>
<reference evidence="6 7" key="1">
    <citation type="submission" date="2023-10" db="EMBL/GenBank/DDBJ databases">
        <title>Niallia locisalis sp.nov. isolated from a salt pond sample.</title>
        <authorList>
            <person name="Li X.-J."/>
            <person name="Dong L."/>
        </authorList>
    </citation>
    <scope>NUCLEOTIDE SEQUENCE [LARGE SCALE GENOMIC DNA]</scope>
    <source>
        <strain evidence="6 7">DSM 29761</strain>
    </source>
</reference>
<dbReference type="EMBL" id="CP137640">
    <property type="protein sequence ID" value="WVX80850.1"/>
    <property type="molecule type" value="Genomic_DNA"/>
</dbReference>
<gene>
    <name evidence="6" type="ORF">R4Z09_27145</name>
</gene>
<sequence length="464" mass="54340">MDIPLLKKHITYLIIPFTYQKPFKTIPAIPFFTVKKLTNEKVFDHIASLINHNENDKTTIGKAFELEPNDRSKLGLPEQAACRITYQVKEHTFEIRIDGIDLYLFDTQVGFLVYHIMTCGQKSEVDFEKQVTIHDLILTNYYIKQVFKKTNKMYFIKDTNGKMTIDFKDLTKTVTKTLAVDSYFEEMNQNPNHVLLYTGSYLQGPVLSDGKDIAKYLYYLRKAYKDTYLPTKYDLNLEDNPDIYQPFENSYWGFSIEGVANLSLETGNRTTDDYFADHFFNNIEKTYFYLYLLLLQQKYSLLKMSVNAGVIHNTLDGKNFSEQVNIINHFKQEIVDFTVRGLYEQVSYITHHAELYEKIKNRLGIDSLYKELKSELDALSSFIEVAADKDEKAKEEMRIESREKTNILIQVITLLFLPITAITGFFGMNVDFLKGKDEYFYYSAIILYVVAFFGFYIIRKNNRR</sequence>
<dbReference type="Gene3D" id="1.20.58.340">
    <property type="entry name" value="Magnesium transport protein CorA, transmembrane region"/>
    <property type="match status" value="1"/>
</dbReference>